<dbReference type="PROSITE" id="PS51724">
    <property type="entry name" value="SPOR"/>
    <property type="match status" value="1"/>
</dbReference>
<accession>A0A7C5LRE9</accession>
<feature type="domain" description="SPOR" evidence="3">
    <location>
        <begin position="155"/>
        <end position="241"/>
    </location>
</feature>
<dbReference type="AlphaFoldDB" id="A0A7C5LRE9"/>
<comment type="caution">
    <text evidence="4">The sequence shown here is derived from an EMBL/GenBank/DDBJ whole genome shotgun (WGS) entry which is preliminary data.</text>
</comment>
<dbReference type="SUPFAM" id="SSF110997">
    <property type="entry name" value="Sporulation related repeat"/>
    <property type="match status" value="1"/>
</dbReference>
<evidence type="ECO:0000256" key="2">
    <source>
        <dbReference type="SAM" id="Phobius"/>
    </source>
</evidence>
<reference evidence="4" key="1">
    <citation type="journal article" date="2020" name="mSystems">
        <title>Genome- and Community-Level Interaction Insights into Carbon Utilization and Element Cycling Functions of Hydrothermarchaeota in Hydrothermal Sediment.</title>
        <authorList>
            <person name="Zhou Z."/>
            <person name="Liu Y."/>
            <person name="Xu W."/>
            <person name="Pan J."/>
            <person name="Luo Z.H."/>
            <person name="Li M."/>
        </authorList>
    </citation>
    <scope>NUCLEOTIDE SEQUENCE [LARGE SCALE GENOMIC DNA]</scope>
    <source>
        <strain evidence="4">HyVt-485</strain>
    </source>
</reference>
<feature type="region of interest" description="Disordered" evidence="1">
    <location>
        <begin position="111"/>
        <end position="130"/>
    </location>
</feature>
<proteinExistence type="predicted"/>
<protein>
    <submittedName>
        <fullName evidence="4">SPOR domain-containing protein</fullName>
    </submittedName>
</protein>
<evidence type="ECO:0000259" key="3">
    <source>
        <dbReference type="PROSITE" id="PS51724"/>
    </source>
</evidence>
<feature type="transmembrane region" description="Helical" evidence="2">
    <location>
        <begin position="31"/>
        <end position="50"/>
    </location>
</feature>
<name>A0A7C5LRE9_9PROT</name>
<dbReference type="InterPro" id="IPR036680">
    <property type="entry name" value="SPOR-like_sf"/>
</dbReference>
<sequence length="241" mass="26792">MENEPQDAYMPPPDREALEPFDVREQTSKKGMFIIFGVILALIITAILMLKMFAAGTRSRNDTPRILADNRPYKEVPIDRGGVQTPNQDKEIYDNITGKPKTEDVKILSTVEEPVKPPKPQNNSGSKPAANIVIKAPETVEPKPNPKPKPESQPKTATSRYVVQVASLRSRAEADALWGRLRAKMGGVIGSKHFADIKKVNLKSKGIYYRLRISGFANKSEAASMCKKLEARKQDCFVTTK</sequence>
<dbReference type="InterPro" id="IPR007730">
    <property type="entry name" value="SPOR-like_dom"/>
</dbReference>
<dbReference type="Gene3D" id="3.30.70.1070">
    <property type="entry name" value="Sporulation related repeat"/>
    <property type="match status" value="1"/>
</dbReference>
<keyword evidence="2" id="KW-0812">Transmembrane</keyword>
<organism evidence="4">
    <name type="scientific">Hellea balneolensis</name>
    <dbReference type="NCBI Taxonomy" id="287478"/>
    <lineage>
        <taxon>Bacteria</taxon>
        <taxon>Pseudomonadati</taxon>
        <taxon>Pseudomonadota</taxon>
        <taxon>Alphaproteobacteria</taxon>
        <taxon>Maricaulales</taxon>
        <taxon>Robiginitomaculaceae</taxon>
        <taxon>Hellea</taxon>
    </lineage>
</organism>
<feature type="region of interest" description="Disordered" evidence="1">
    <location>
        <begin position="136"/>
        <end position="158"/>
    </location>
</feature>
<dbReference type="Pfam" id="PF05036">
    <property type="entry name" value="SPOR"/>
    <property type="match status" value="1"/>
</dbReference>
<gene>
    <name evidence="4" type="ORF">ENJ42_00330</name>
</gene>
<dbReference type="Proteomes" id="UP000885830">
    <property type="component" value="Unassembled WGS sequence"/>
</dbReference>
<dbReference type="EMBL" id="DRMJ01000017">
    <property type="protein sequence ID" value="HHL42037.1"/>
    <property type="molecule type" value="Genomic_DNA"/>
</dbReference>
<evidence type="ECO:0000313" key="4">
    <source>
        <dbReference type="EMBL" id="HHL42037.1"/>
    </source>
</evidence>
<keyword evidence="2" id="KW-0472">Membrane</keyword>
<evidence type="ECO:0000256" key="1">
    <source>
        <dbReference type="SAM" id="MobiDB-lite"/>
    </source>
</evidence>
<dbReference type="GO" id="GO:0042834">
    <property type="term" value="F:peptidoglycan binding"/>
    <property type="evidence" value="ECO:0007669"/>
    <property type="project" value="InterPro"/>
</dbReference>
<keyword evidence="2" id="KW-1133">Transmembrane helix</keyword>